<dbReference type="EMBL" id="ML213302">
    <property type="protein sequence ID" value="TFK77677.1"/>
    <property type="molecule type" value="Genomic_DNA"/>
</dbReference>
<evidence type="ECO:0000313" key="2">
    <source>
        <dbReference type="EMBL" id="TFK77677.1"/>
    </source>
</evidence>
<dbReference type="Proteomes" id="UP000308197">
    <property type="component" value="Unassembled WGS sequence"/>
</dbReference>
<keyword evidence="3" id="KW-1185">Reference proteome</keyword>
<name>A0A5C3NLV1_9APHY</name>
<feature type="region of interest" description="Disordered" evidence="1">
    <location>
        <begin position="104"/>
        <end position="152"/>
    </location>
</feature>
<accession>A0A5C3NLV1</accession>
<organism evidence="2 3">
    <name type="scientific">Polyporus arcularius HHB13444</name>
    <dbReference type="NCBI Taxonomy" id="1314778"/>
    <lineage>
        <taxon>Eukaryota</taxon>
        <taxon>Fungi</taxon>
        <taxon>Dikarya</taxon>
        <taxon>Basidiomycota</taxon>
        <taxon>Agaricomycotina</taxon>
        <taxon>Agaricomycetes</taxon>
        <taxon>Polyporales</taxon>
        <taxon>Polyporaceae</taxon>
        <taxon>Polyporus</taxon>
    </lineage>
</organism>
<proteinExistence type="predicted"/>
<dbReference type="InParanoid" id="A0A5C3NLV1"/>
<gene>
    <name evidence="2" type="ORF">K466DRAFT_149540</name>
</gene>
<feature type="compositionally biased region" description="Polar residues" evidence="1">
    <location>
        <begin position="104"/>
        <end position="120"/>
    </location>
</feature>
<evidence type="ECO:0000313" key="3">
    <source>
        <dbReference type="Proteomes" id="UP000308197"/>
    </source>
</evidence>
<dbReference type="AlphaFoldDB" id="A0A5C3NLV1"/>
<reference evidence="2 3" key="1">
    <citation type="journal article" date="2019" name="Nat. Ecol. Evol.">
        <title>Megaphylogeny resolves global patterns of mushroom evolution.</title>
        <authorList>
            <person name="Varga T."/>
            <person name="Krizsan K."/>
            <person name="Foldi C."/>
            <person name="Dima B."/>
            <person name="Sanchez-Garcia M."/>
            <person name="Sanchez-Ramirez S."/>
            <person name="Szollosi G.J."/>
            <person name="Szarkandi J.G."/>
            <person name="Papp V."/>
            <person name="Albert L."/>
            <person name="Andreopoulos W."/>
            <person name="Angelini C."/>
            <person name="Antonin V."/>
            <person name="Barry K.W."/>
            <person name="Bougher N.L."/>
            <person name="Buchanan P."/>
            <person name="Buyck B."/>
            <person name="Bense V."/>
            <person name="Catcheside P."/>
            <person name="Chovatia M."/>
            <person name="Cooper J."/>
            <person name="Damon W."/>
            <person name="Desjardin D."/>
            <person name="Finy P."/>
            <person name="Geml J."/>
            <person name="Haridas S."/>
            <person name="Hughes K."/>
            <person name="Justo A."/>
            <person name="Karasinski D."/>
            <person name="Kautmanova I."/>
            <person name="Kiss B."/>
            <person name="Kocsube S."/>
            <person name="Kotiranta H."/>
            <person name="LaButti K.M."/>
            <person name="Lechner B.E."/>
            <person name="Liimatainen K."/>
            <person name="Lipzen A."/>
            <person name="Lukacs Z."/>
            <person name="Mihaltcheva S."/>
            <person name="Morgado L.N."/>
            <person name="Niskanen T."/>
            <person name="Noordeloos M.E."/>
            <person name="Ohm R.A."/>
            <person name="Ortiz-Santana B."/>
            <person name="Ovrebo C."/>
            <person name="Racz N."/>
            <person name="Riley R."/>
            <person name="Savchenko A."/>
            <person name="Shiryaev A."/>
            <person name="Soop K."/>
            <person name="Spirin V."/>
            <person name="Szebenyi C."/>
            <person name="Tomsovsky M."/>
            <person name="Tulloss R.E."/>
            <person name="Uehling J."/>
            <person name="Grigoriev I.V."/>
            <person name="Vagvolgyi C."/>
            <person name="Papp T."/>
            <person name="Martin F.M."/>
            <person name="Miettinen O."/>
            <person name="Hibbett D.S."/>
            <person name="Nagy L.G."/>
        </authorList>
    </citation>
    <scope>NUCLEOTIDE SEQUENCE [LARGE SCALE GENOMIC DNA]</scope>
    <source>
        <strain evidence="2 3">HHB13444</strain>
    </source>
</reference>
<sequence>MLLGHSRRFQGYAETILDDTYMTTLSDETIRLHTQLPLVAGRDSERGGDVTAAVWIAASESQDGRFRRRRDAELLSSAFGSQSITGPSGLDLPELHKPYCTSSQAVLHSATSPQSTSQHPGTIREFGPHQKAAPQTRLQRDSAKLPEPYEPF</sequence>
<evidence type="ECO:0000256" key="1">
    <source>
        <dbReference type="SAM" id="MobiDB-lite"/>
    </source>
</evidence>
<protein>
    <submittedName>
        <fullName evidence="2">Uncharacterized protein</fullName>
    </submittedName>
</protein>